<keyword evidence="6 8" id="KW-1133">Transmembrane helix</keyword>
<gene>
    <name evidence="11" type="ORF">GTW20_07145</name>
</gene>
<organism evidence="11 12">
    <name type="scientific">Nocardiopsis alba</name>
    <dbReference type="NCBI Taxonomy" id="53437"/>
    <lineage>
        <taxon>Bacteria</taxon>
        <taxon>Bacillati</taxon>
        <taxon>Actinomycetota</taxon>
        <taxon>Actinomycetes</taxon>
        <taxon>Streptosporangiales</taxon>
        <taxon>Nocardiopsidaceae</taxon>
        <taxon>Nocardiopsis</taxon>
    </lineage>
</organism>
<sequence>MSALAPPRTASTAATGPSSEPAPVRSGITVPAWVWAIPPVVLLALAVLYPLGSVISESFTGPDGGFSTRPYVDVLSSTRFRTALTTTVLIAVGSTVGCLVLGLVLALIIAFVPFPGSGSAGRFIDTYLSFPSFLITLALLFVYGTVGMANGMWTDLTGADSGPFTFLSTPWGVILAEVTFFTPFVLRPLLAAFAQIDTAQLEAASSLGARPARVVRSVILPEALPALVAGGALVLVLCLNEFAIVLFTGAKDVVTLPMLVYSSAILEADYTTACVVATINATLSIGLYLLYRSLTSRLGAPTDGGRRARP</sequence>
<evidence type="ECO:0000259" key="10">
    <source>
        <dbReference type="PROSITE" id="PS50928"/>
    </source>
</evidence>
<evidence type="ECO:0000256" key="1">
    <source>
        <dbReference type="ARBA" id="ARBA00004429"/>
    </source>
</evidence>
<dbReference type="Gene3D" id="1.10.3720.10">
    <property type="entry name" value="MetI-like"/>
    <property type="match status" value="1"/>
</dbReference>
<keyword evidence="2 8" id="KW-0813">Transport</keyword>
<dbReference type="AlphaFoldDB" id="A0A7K2IQ06"/>
<evidence type="ECO:0000313" key="12">
    <source>
        <dbReference type="Proteomes" id="UP000467124"/>
    </source>
</evidence>
<accession>A0A7K2IQ06</accession>
<proteinExistence type="inferred from homology"/>
<feature type="transmembrane region" description="Helical" evidence="8">
    <location>
        <begin position="88"/>
        <end position="114"/>
    </location>
</feature>
<feature type="transmembrane region" description="Helical" evidence="8">
    <location>
        <begin position="223"/>
        <end position="250"/>
    </location>
</feature>
<dbReference type="NCBIfam" id="TIGR03226">
    <property type="entry name" value="PhnU"/>
    <property type="match status" value="1"/>
</dbReference>
<comment type="similarity">
    <text evidence="8">Belongs to the binding-protein-dependent transport system permease family.</text>
</comment>
<dbReference type="RefSeq" id="WP_161110580.1">
    <property type="nucleotide sequence ID" value="NZ_WWHY01000001.1"/>
</dbReference>
<evidence type="ECO:0000256" key="6">
    <source>
        <dbReference type="ARBA" id="ARBA00022989"/>
    </source>
</evidence>
<comment type="caution">
    <text evidence="11">The sequence shown here is derived from an EMBL/GenBank/DDBJ whole genome shotgun (WGS) entry which is preliminary data.</text>
</comment>
<keyword evidence="7 8" id="KW-0472">Membrane</keyword>
<evidence type="ECO:0000256" key="7">
    <source>
        <dbReference type="ARBA" id="ARBA00023136"/>
    </source>
</evidence>
<evidence type="ECO:0000256" key="9">
    <source>
        <dbReference type="SAM" id="MobiDB-lite"/>
    </source>
</evidence>
<dbReference type="GO" id="GO:0033223">
    <property type="term" value="P:2-aminoethylphosphonate transport"/>
    <property type="evidence" value="ECO:0007669"/>
    <property type="project" value="InterPro"/>
</dbReference>
<dbReference type="InterPro" id="IPR017636">
    <property type="entry name" value="AminoethylPonate_ABC_perm-PhnU"/>
</dbReference>
<feature type="transmembrane region" description="Helical" evidence="8">
    <location>
        <begin position="32"/>
        <end position="52"/>
    </location>
</feature>
<dbReference type="GO" id="GO:0055085">
    <property type="term" value="P:transmembrane transport"/>
    <property type="evidence" value="ECO:0007669"/>
    <property type="project" value="InterPro"/>
</dbReference>
<feature type="transmembrane region" description="Helical" evidence="8">
    <location>
        <begin position="126"/>
        <end position="146"/>
    </location>
</feature>
<dbReference type="InterPro" id="IPR035906">
    <property type="entry name" value="MetI-like_sf"/>
</dbReference>
<dbReference type="SUPFAM" id="SSF161098">
    <property type="entry name" value="MetI-like"/>
    <property type="match status" value="1"/>
</dbReference>
<dbReference type="InterPro" id="IPR000515">
    <property type="entry name" value="MetI-like"/>
</dbReference>
<keyword evidence="3" id="KW-1003">Cell membrane</keyword>
<dbReference type="EMBL" id="WWHY01000001">
    <property type="protein sequence ID" value="MYR32052.1"/>
    <property type="molecule type" value="Genomic_DNA"/>
</dbReference>
<dbReference type="PANTHER" id="PTHR43357:SF4">
    <property type="entry name" value="INNER MEMBRANE ABC TRANSPORTER PERMEASE PROTEIN YDCV"/>
    <property type="match status" value="1"/>
</dbReference>
<reference evidence="11 12" key="1">
    <citation type="journal article" date="2019" name="Nat. Commun.">
        <title>The antimicrobial potential of Streptomyces from insect microbiomes.</title>
        <authorList>
            <person name="Chevrette M.G."/>
            <person name="Carlson C.M."/>
            <person name="Ortega H.E."/>
            <person name="Thomas C."/>
            <person name="Ananiev G.E."/>
            <person name="Barns K.J."/>
            <person name="Book A.J."/>
            <person name="Cagnazzo J."/>
            <person name="Carlos C."/>
            <person name="Flanigan W."/>
            <person name="Grubbs K.J."/>
            <person name="Horn H.A."/>
            <person name="Hoffmann F.M."/>
            <person name="Klassen J.L."/>
            <person name="Knack J.J."/>
            <person name="Lewin G.R."/>
            <person name="McDonald B.R."/>
            <person name="Muller L."/>
            <person name="Melo W.G.P."/>
            <person name="Pinto-Tomas A.A."/>
            <person name="Schmitz A."/>
            <person name="Wendt-Pienkowski E."/>
            <person name="Wildman S."/>
            <person name="Zhao M."/>
            <person name="Zhang F."/>
            <person name="Bugni T.S."/>
            <person name="Andes D.R."/>
            <person name="Pupo M.T."/>
            <person name="Currie C.R."/>
        </authorList>
    </citation>
    <scope>NUCLEOTIDE SEQUENCE [LARGE SCALE GENOMIC DNA]</scope>
    <source>
        <strain evidence="11 12">SID5840</strain>
    </source>
</reference>
<dbReference type="NCBIfam" id="NF011624">
    <property type="entry name" value="PRK15050.1"/>
    <property type="match status" value="1"/>
</dbReference>
<feature type="compositionally biased region" description="Polar residues" evidence="9">
    <location>
        <begin position="9"/>
        <end position="18"/>
    </location>
</feature>
<evidence type="ECO:0000256" key="2">
    <source>
        <dbReference type="ARBA" id="ARBA00022448"/>
    </source>
</evidence>
<evidence type="ECO:0000256" key="4">
    <source>
        <dbReference type="ARBA" id="ARBA00022519"/>
    </source>
</evidence>
<protein>
    <submittedName>
        <fullName evidence="11">2-aminoethylphosphonate ABC transporter permease subunit</fullName>
    </submittedName>
</protein>
<dbReference type="Pfam" id="PF00528">
    <property type="entry name" value="BPD_transp_1"/>
    <property type="match status" value="1"/>
</dbReference>
<feature type="domain" description="ABC transmembrane type-1" evidence="10">
    <location>
        <begin position="84"/>
        <end position="291"/>
    </location>
</feature>
<dbReference type="GO" id="GO:0005886">
    <property type="term" value="C:plasma membrane"/>
    <property type="evidence" value="ECO:0007669"/>
    <property type="project" value="UniProtKB-SubCell"/>
</dbReference>
<dbReference type="CDD" id="cd06261">
    <property type="entry name" value="TM_PBP2"/>
    <property type="match status" value="1"/>
</dbReference>
<feature type="transmembrane region" description="Helical" evidence="8">
    <location>
        <begin position="166"/>
        <end position="186"/>
    </location>
</feature>
<dbReference type="Proteomes" id="UP000467124">
    <property type="component" value="Unassembled WGS sequence"/>
</dbReference>
<comment type="subcellular location">
    <subcellularLocation>
        <location evidence="1">Cell inner membrane</location>
        <topology evidence="1">Multi-pass membrane protein</topology>
    </subcellularLocation>
    <subcellularLocation>
        <location evidence="8">Cell membrane</location>
        <topology evidence="8">Multi-pass membrane protein</topology>
    </subcellularLocation>
</comment>
<keyword evidence="5 8" id="KW-0812">Transmembrane</keyword>
<feature type="transmembrane region" description="Helical" evidence="8">
    <location>
        <begin position="270"/>
        <end position="291"/>
    </location>
</feature>
<feature type="region of interest" description="Disordered" evidence="9">
    <location>
        <begin position="1"/>
        <end position="23"/>
    </location>
</feature>
<dbReference type="PROSITE" id="PS50928">
    <property type="entry name" value="ABC_TM1"/>
    <property type="match status" value="1"/>
</dbReference>
<dbReference type="PANTHER" id="PTHR43357">
    <property type="entry name" value="INNER MEMBRANE ABC TRANSPORTER PERMEASE PROTEIN YDCV"/>
    <property type="match status" value="1"/>
</dbReference>
<evidence type="ECO:0000256" key="3">
    <source>
        <dbReference type="ARBA" id="ARBA00022475"/>
    </source>
</evidence>
<evidence type="ECO:0000256" key="8">
    <source>
        <dbReference type="RuleBase" id="RU363032"/>
    </source>
</evidence>
<keyword evidence="4" id="KW-0997">Cell inner membrane</keyword>
<name>A0A7K2IQ06_9ACTN</name>
<evidence type="ECO:0000256" key="5">
    <source>
        <dbReference type="ARBA" id="ARBA00022692"/>
    </source>
</evidence>
<evidence type="ECO:0000313" key="11">
    <source>
        <dbReference type="EMBL" id="MYR32052.1"/>
    </source>
</evidence>